<dbReference type="Pfam" id="PF00005">
    <property type="entry name" value="ABC_tran"/>
    <property type="match status" value="1"/>
</dbReference>
<reference evidence="6" key="1">
    <citation type="journal article" date="2014" name="Front. Microbiol.">
        <title>High frequency of phylogenetically diverse reductive dehalogenase-homologous genes in deep subseafloor sedimentary metagenomes.</title>
        <authorList>
            <person name="Kawai M."/>
            <person name="Futagami T."/>
            <person name="Toyoda A."/>
            <person name="Takaki Y."/>
            <person name="Nishi S."/>
            <person name="Hori S."/>
            <person name="Arai W."/>
            <person name="Tsubouchi T."/>
            <person name="Morono Y."/>
            <person name="Uchiyama I."/>
            <person name="Ito T."/>
            <person name="Fujiyama A."/>
            <person name="Inagaki F."/>
            <person name="Takami H."/>
        </authorList>
    </citation>
    <scope>NUCLEOTIDE SEQUENCE</scope>
    <source>
        <strain evidence="6">Expedition CK06-06</strain>
    </source>
</reference>
<evidence type="ECO:0000256" key="4">
    <source>
        <dbReference type="ARBA" id="ARBA00022840"/>
    </source>
</evidence>
<keyword evidence="2" id="KW-0813">Transport</keyword>
<dbReference type="InterPro" id="IPR017871">
    <property type="entry name" value="ABC_transporter-like_CS"/>
</dbReference>
<dbReference type="CDD" id="cd03257">
    <property type="entry name" value="ABC_NikE_OppD_transporters"/>
    <property type="match status" value="1"/>
</dbReference>
<dbReference type="GO" id="GO:0016887">
    <property type="term" value="F:ATP hydrolysis activity"/>
    <property type="evidence" value="ECO:0007669"/>
    <property type="project" value="InterPro"/>
</dbReference>
<sequence>MENNDMLVNIKNIKKYFVKQPSFLGKILAKQKNIVLKAVDGVDLQVKKGEVLGLVGESGSGKTTLGKMAVNLHKPTFGNIIYRGKDVQKLDKNGLKKFRNSAQIIFQNPYSSLNPRKSVREIIAVALQEKGIHNPLEQYNIIIDLLSKVGLSKRDIVKYPHQFSGGQRQRISIARSLAINPEFIVADEPVSALDVSIQAQIIILLEKLKEEFN</sequence>
<dbReference type="InterPro" id="IPR027417">
    <property type="entry name" value="P-loop_NTPase"/>
</dbReference>
<dbReference type="PANTHER" id="PTHR43776">
    <property type="entry name" value="TRANSPORT ATP-BINDING PROTEIN"/>
    <property type="match status" value="1"/>
</dbReference>
<dbReference type="PANTHER" id="PTHR43776:SF7">
    <property type="entry name" value="D,D-DIPEPTIDE TRANSPORT ATP-BINDING PROTEIN DDPF-RELATED"/>
    <property type="match status" value="1"/>
</dbReference>
<evidence type="ECO:0000256" key="3">
    <source>
        <dbReference type="ARBA" id="ARBA00022741"/>
    </source>
</evidence>
<dbReference type="Gene3D" id="3.40.50.300">
    <property type="entry name" value="P-loop containing nucleotide triphosphate hydrolases"/>
    <property type="match status" value="1"/>
</dbReference>
<evidence type="ECO:0000256" key="2">
    <source>
        <dbReference type="ARBA" id="ARBA00022448"/>
    </source>
</evidence>
<comment type="caution">
    <text evidence="6">The sequence shown here is derived from an EMBL/GenBank/DDBJ whole genome shotgun (WGS) entry which is preliminary data.</text>
</comment>
<evidence type="ECO:0000259" key="5">
    <source>
        <dbReference type="PROSITE" id="PS50893"/>
    </source>
</evidence>
<name>X0RVB2_9ZZZZ</name>
<dbReference type="GO" id="GO:0005524">
    <property type="term" value="F:ATP binding"/>
    <property type="evidence" value="ECO:0007669"/>
    <property type="project" value="UniProtKB-KW"/>
</dbReference>
<organism evidence="6">
    <name type="scientific">marine sediment metagenome</name>
    <dbReference type="NCBI Taxonomy" id="412755"/>
    <lineage>
        <taxon>unclassified sequences</taxon>
        <taxon>metagenomes</taxon>
        <taxon>ecological metagenomes</taxon>
    </lineage>
</organism>
<dbReference type="PROSITE" id="PS00211">
    <property type="entry name" value="ABC_TRANSPORTER_1"/>
    <property type="match status" value="1"/>
</dbReference>
<dbReference type="PROSITE" id="PS50893">
    <property type="entry name" value="ABC_TRANSPORTER_2"/>
    <property type="match status" value="1"/>
</dbReference>
<gene>
    <name evidence="6" type="ORF">S01H1_00441</name>
</gene>
<dbReference type="InterPro" id="IPR003439">
    <property type="entry name" value="ABC_transporter-like_ATP-bd"/>
</dbReference>
<comment type="similarity">
    <text evidence="1">Belongs to the ABC transporter superfamily.</text>
</comment>
<protein>
    <recommendedName>
        <fullName evidence="5">ABC transporter domain-containing protein</fullName>
    </recommendedName>
</protein>
<dbReference type="AlphaFoldDB" id="X0RVB2"/>
<keyword evidence="3" id="KW-0547">Nucleotide-binding</keyword>
<accession>X0RVB2</accession>
<proteinExistence type="inferred from homology"/>
<evidence type="ECO:0000256" key="1">
    <source>
        <dbReference type="ARBA" id="ARBA00005417"/>
    </source>
</evidence>
<feature type="non-terminal residue" evidence="6">
    <location>
        <position position="213"/>
    </location>
</feature>
<keyword evidence="4" id="KW-0067">ATP-binding</keyword>
<dbReference type="EMBL" id="BARS01000154">
    <property type="protein sequence ID" value="GAF72774.1"/>
    <property type="molecule type" value="Genomic_DNA"/>
</dbReference>
<dbReference type="SUPFAM" id="SSF52540">
    <property type="entry name" value="P-loop containing nucleoside triphosphate hydrolases"/>
    <property type="match status" value="1"/>
</dbReference>
<feature type="domain" description="ABC transporter" evidence="5">
    <location>
        <begin position="8"/>
        <end position="212"/>
    </location>
</feature>
<evidence type="ECO:0000313" key="6">
    <source>
        <dbReference type="EMBL" id="GAF72774.1"/>
    </source>
</evidence>
<dbReference type="InterPro" id="IPR050319">
    <property type="entry name" value="ABC_transp_ATP-bind"/>
</dbReference>